<dbReference type="Proteomes" id="UP000282028">
    <property type="component" value="Unassembled WGS sequence"/>
</dbReference>
<reference evidence="1 2" key="1">
    <citation type="submission" date="2018-10" db="EMBL/GenBank/DDBJ databases">
        <title>Phylogenomics of Brevibacillus.</title>
        <authorList>
            <person name="Dunlap C."/>
        </authorList>
    </citation>
    <scope>NUCLEOTIDE SEQUENCE [LARGE SCALE GENOMIC DNA]</scope>
    <source>
        <strain evidence="1 2">JCM 12215</strain>
    </source>
</reference>
<gene>
    <name evidence="1" type="ORF">EDM52_12055</name>
</gene>
<evidence type="ECO:0000313" key="1">
    <source>
        <dbReference type="EMBL" id="RNB74360.1"/>
    </source>
</evidence>
<name>A0A3M8CF73_9BACL</name>
<dbReference type="RefSeq" id="WP_122909219.1">
    <property type="nucleotide sequence ID" value="NZ_CBCSBE010000003.1"/>
</dbReference>
<dbReference type="EMBL" id="RHHR01000015">
    <property type="protein sequence ID" value="RNB74360.1"/>
    <property type="molecule type" value="Genomic_DNA"/>
</dbReference>
<accession>A0A3M8CF73</accession>
<protein>
    <submittedName>
        <fullName evidence="1">YhfH family protein</fullName>
    </submittedName>
</protein>
<dbReference type="Pfam" id="PF14149">
    <property type="entry name" value="YhfH"/>
    <property type="match status" value="1"/>
</dbReference>
<organism evidence="1 2">
    <name type="scientific">Brevibacillus invocatus</name>
    <dbReference type="NCBI Taxonomy" id="173959"/>
    <lineage>
        <taxon>Bacteria</taxon>
        <taxon>Bacillati</taxon>
        <taxon>Bacillota</taxon>
        <taxon>Bacilli</taxon>
        <taxon>Bacillales</taxon>
        <taxon>Paenibacillaceae</taxon>
        <taxon>Brevibacillus</taxon>
    </lineage>
</organism>
<proteinExistence type="predicted"/>
<keyword evidence="2" id="KW-1185">Reference proteome</keyword>
<dbReference type="AlphaFoldDB" id="A0A3M8CF73"/>
<dbReference type="InterPro" id="IPR025432">
    <property type="entry name" value="YhfH-like"/>
</dbReference>
<dbReference type="OrthoDB" id="1122256at2"/>
<comment type="caution">
    <text evidence="1">The sequence shown here is derived from an EMBL/GenBank/DDBJ whole genome shotgun (WGS) entry which is preliminary data.</text>
</comment>
<sequence>MTPITTFFRNLEAKCCASCGKVISEQAESYATECFSCQDQATADSYKHYYKKN</sequence>
<evidence type="ECO:0000313" key="2">
    <source>
        <dbReference type="Proteomes" id="UP000282028"/>
    </source>
</evidence>